<dbReference type="GO" id="GO:0003677">
    <property type="term" value="F:DNA binding"/>
    <property type="evidence" value="ECO:0007669"/>
    <property type="project" value="UniProtKB-KW"/>
</dbReference>
<sequence length="261" mass="28641">MLRGMSLNDLVTPLVRQTLSRDVYTQLRELLVSGQMMPGEQISLRNIAAALGVSVMPVREAVHRLVAEQALELTPNRALRVPRMSVSQFEEITKIRIELEGLATATAAERITDEELKQVQALHRRFADEMAKRNPDGADVIAANQAFHFAVYAAARMPILLQMIESQWLRIGPILNHDLRSGSRRVEERVAVKHHDKLVEALRKHDGAAACAALRGDIESAAVYIVSVGVLVNADKAAEEAAIALVPVKRAAKAGRTGAKR</sequence>
<dbReference type="OrthoDB" id="7003764at2"/>
<keyword evidence="2" id="KW-0238">DNA-binding</keyword>
<dbReference type="Gene3D" id="1.20.120.530">
    <property type="entry name" value="GntR ligand-binding domain-like"/>
    <property type="match status" value="1"/>
</dbReference>
<dbReference type="Pfam" id="PF00392">
    <property type="entry name" value="GntR"/>
    <property type="match status" value="1"/>
</dbReference>
<evidence type="ECO:0000256" key="2">
    <source>
        <dbReference type="ARBA" id="ARBA00023125"/>
    </source>
</evidence>
<dbReference type="PANTHER" id="PTHR43537">
    <property type="entry name" value="TRANSCRIPTIONAL REGULATOR, GNTR FAMILY"/>
    <property type="match status" value="1"/>
</dbReference>
<dbReference type="Gene3D" id="1.10.10.10">
    <property type="entry name" value="Winged helix-like DNA-binding domain superfamily/Winged helix DNA-binding domain"/>
    <property type="match status" value="1"/>
</dbReference>
<dbReference type="InterPro" id="IPR036390">
    <property type="entry name" value="WH_DNA-bd_sf"/>
</dbReference>
<dbReference type="InterPro" id="IPR011711">
    <property type="entry name" value="GntR_C"/>
</dbReference>
<name>A0A142JEI9_9BURK</name>
<dbReference type="GO" id="GO:0003700">
    <property type="term" value="F:DNA-binding transcription factor activity"/>
    <property type="evidence" value="ECO:0007669"/>
    <property type="project" value="InterPro"/>
</dbReference>
<dbReference type="Pfam" id="PF07729">
    <property type="entry name" value="FCD"/>
    <property type="match status" value="1"/>
</dbReference>
<dbReference type="KEGG" id="cnan:A2G96_01390"/>
<keyword evidence="1" id="KW-0805">Transcription regulation</keyword>
<dbReference type="Proteomes" id="UP000075238">
    <property type="component" value="Chromosome 1"/>
</dbReference>
<keyword evidence="3" id="KW-0804">Transcription</keyword>
<dbReference type="SMART" id="SM00895">
    <property type="entry name" value="FCD"/>
    <property type="match status" value="1"/>
</dbReference>
<evidence type="ECO:0000313" key="5">
    <source>
        <dbReference type="EMBL" id="AMR76501.1"/>
    </source>
</evidence>
<dbReference type="RefSeq" id="WP_062796087.1">
    <property type="nucleotide sequence ID" value="NZ_CP014844.1"/>
</dbReference>
<dbReference type="STRING" id="1796606.A2G96_01390"/>
<dbReference type="PROSITE" id="PS50949">
    <property type="entry name" value="HTH_GNTR"/>
    <property type="match status" value="1"/>
</dbReference>
<dbReference type="InterPro" id="IPR000524">
    <property type="entry name" value="Tscrpt_reg_HTH_GntR"/>
</dbReference>
<organism evidence="5 6">
    <name type="scientific">Cupriavidus nantongensis</name>
    <dbReference type="NCBI Taxonomy" id="1796606"/>
    <lineage>
        <taxon>Bacteria</taxon>
        <taxon>Pseudomonadati</taxon>
        <taxon>Pseudomonadota</taxon>
        <taxon>Betaproteobacteria</taxon>
        <taxon>Burkholderiales</taxon>
        <taxon>Burkholderiaceae</taxon>
        <taxon>Cupriavidus</taxon>
    </lineage>
</organism>
<evidence type="ECO:0000256" key="3">
    <source>
        <dbReference type="ARBA" id="ARBA00023163"/>
    </source>
</evidence>
<keyword evidence="6" id="KW-1185">Reference proteome</keyword>
<dbReference type="PANTHER" id="PTHR43537:SF39">
    <property type="entry name" value="HTH-TYPE TRANSCRIPTIONAL REGULATOR MCBR"/>
    <property type="match status" value="1"/>
</dbReference>
<feature type="domain" description="HTH gntR-type" evidence="4">
    <location>
        <begin position="17"/>
        <end position="84"/>
    </location>
</feature>
<evidence type="ECO:0000256" key="1">
    <source>
        <dbReference type="ARBA" id="ARBA00023015"/>
    </source>
</evidence>
<dbReference type="InterPro" id="IPR008920">
    <property type="entry name" value="TF_FadR/GntR_C"/>
</dbReference>
<proteinExistence type="predicted"/>
<evidence type="ECO:0000313" key="6">
    <source>
        <dbReference type="Proteomes" id="UP000075238"/>
    </source>
</evidence>
<dbReference type="AlphaFoldDB" id="A0A142JEI9"/>
<evidence type="ECO:0000259" key="4">
    <source>
        <dbReference type="PROSITE" id="PS50949"/>
    </source>
</evidence>
<gene>
    <name evidence="5" type="ORF">A2G96_01390</name>
</gene>
<dbReference type="EMBL" id="CP014844">
    <property type="protein sequence ID" value="AMR76501.1"/>
    <property type="molecule type" value="Genomic_DNA"/>
</dbReference>
<dbReference type="InterPro" id="IPR036388">
    <property type="entry name" value="WH-like_DNA-bd_sf"/>
</dbReference>
<reference evidence="5 6" key="1">
    <citation type="submission" date="2016-03" db="EMBL/GenBank/DDBJ databases">
        <title>Complete genome sequence of a novel chlorpyrifos degrading bacterium, Cupriavidus nantongensis sp. X1.</title>
        <authorList>
            <person name="Fang L."/>
        </authorList>
    </citation>
    <scope>NUCLEOTIDE SEQUENCE [LARGE SCALE GENOMIC DNA]</scope>
    <source>
        <strain evidence="5 6">X1</strain>
    </source>
</reference>
<accession>A0A142JEI9</accession>
<protein>
    <submittedName>
        <fullName evidence="5">GntR family transcriptional regulator</fullName>
    </submittedName>
</protein>
<dbReference type="SUPFAM" id="SSF48008">
    <property type="entry name" value="GntR ligand-binding domain-like"/>
    <property type="match status" value="1"/>
</dbReference>
<dbReference type="SMART" id="SM00345">
    <property type="entry name" value="HTH_GNTR"/>
    <property type="match status" value="1"/>
</dbReference>
<dbReference type="SUPFAM" id="SSF46785">
    <property type="entry name" value="Winged helix' DNA-binding domain"/>
    <property type="match status" value="1"/>
</dbReference>